<evidence type="ECO:0000256" key="5">
    <source>
        <dbReference type="SAM" id="Phobius"/>
    </source>
</evidence>
<protein>
    <submittedName>
        <fullName evidence="7">O-antigen ligase</fullName>
    </submittedName>
</protein>
<proteinExistence type="predicted"/>
<feature type="transmembrane region" description="Helical" evidence="5">
    <location>
        <begin position="113"/>
        <end position="133"/>
    </location>
</feature>
<reference evidence="7" key="1">
    <citation type="submission" date="2023-03" db="EMBL/GenBank/DDBJ databases">
        <title>Classification of Bisgaard taxon 6 and taxon 10 as Exercitatus varius gen. nov., spec. nov.</title>
        <authorList>
            <person name="Christensen H."/>
        </authorList>
    </citation>
    <scope>NUCLEOTIDE SEQUENCE</scope>
    <source>
        <strain evidence="7">86116</strain>
    </source>
</reference>
<organism evidence="7 8">
    <name type="scientific">Exercitatus varius</name>
    <dbReference type="NCBI Taxonomy" id="67857"/>
    <lineage>
        <taxon>Bacteria</taxon>
        <taxon>Pseudomonadati</taxon>
        <taxon>Pseudomonadota</taxon>
        <taxon>Gammaproteobacteria</taxon>
        <taxon>Pasteurellales</taxon>
        <taxon>Pasteurellaceae</taxon>
        <taxon>Exercitatus</taxon>
    </lineage>
</organism>
<evidence type="ECO:0000259" key="6">
    <source>
        <dbReference type="Pfam" id="PF04932"/>
    </source>
</evidence>
<sequence length="413" mass="46242">MQLFRFEKLPVWVNVLTAVYILTVFILKPVHNAAFIALALLGLAYSLIVLKNKQTFSLTKEDKWFCYALLFYIIVRLITFGFHDDRWRHVDVVSQLLAFLPAYFLLRRFKIRLNALFFAIPGSAVIGFAVAAYDRLYLGLRLPFGSMIHIQAGDMALSLGWLSFPLFFYALKKKQKILTALCVLGILAGLGASVLSTARGGWISLPPVLIALLYIFRRQLSGKFIAGLCTLVVAGAVALFMIPQTQVSQRIYQAHSDIVNYFEKNNPNTSIGARFEMWKGALMMAQEHPLAGAGEAGFKTHFEKYAAEGKMAKSASIYGHAHNLYLENLAKNGIFGLLSLLAIFFVPLRGFWRGAKSTDFAQQTIGALGVVHVVAVLFYGMSEAFFSLHATQMFYFFLVFVLHSMLERPESKS</sequence>
<evidence type="ECO:0000256" key="3">
    <source>
        <dbReference type="ARBA" id="ARBA00022989"/>
    </source>
</evidence>
<evidence type="ECO:0000313" key="7">
    <source>
        <dbReference type="EMBL" id="MDG2949687.1"/>
    </source>
</evidence>
<dbReference type="PANTHER" id="PTHR37422">
    <property type="entry name" value="TEICHURONIC ACID BIOSYNTHESIS PROTEIN TUAE"/>
    <property type="match status" value="1"/>
</dbReference>
<feature type="transmembrane region" description="Helical" evidence="5">
    <location>
        <begin position="224"/>
        <end position="242"/>
    </location>
</feature>
<feature type="transmembrane region" description="Helical" evidence="5">
    <location>
        <begin position="201"/>
        <end position="217"/>
    </location>
</feature>
<evidence type="ECO:0000256" key="1">
    <source>
        <dbReference type="ARBA" id="ARBA00004141"/>
    </source>
</evidence>
<feature type="transmembrane region" description="Helical" evidence="5">
    <location>
        <begin position="89"/>
        <end position="106"/>
    </location>
</feature>
<feature type="transmembrane region" description="Helical" evidence="5">
    <location>
        <begin position="64"/>
        <end position="83"/>
    </location>
</feature>
<feature type="domain" description="O-antigen ligase-related" evidence="6">
    <location>
        <begin position="186"/>
        <end position="340"/>
    </location>
</feature>
<dbReference type="EMBL" id="JARQTW010000008">
    <property type="protein sequence ID" value="MDG2949687.1"/>
    <property type="molecule type" value="Genomic_DNA"/>
</dbReference>
<gene>
    <name evidence="7" type="ORF">P7M15_03970</name>
</gene>
<feature type="transmembrane region" description="Helical" evidence="5">
    <location>
        <begin position="148"/>
        <end position="170"/>
    </location>
</feature>
<dbReference type="InterPro" id="IPR051533">
    <property type="entry name" value="WaaL-like"/>
</dbReference>
<dbReference type="Pfam" id="PF04932">
    <property type="entry name" value="Wzy_C"/>
    <property type="match status" value="1"/>
</dbReference>
<dbReference type="GO" id="GO:0016020">
    <property type="term" value="C:membrane"/>
    <property type="evidence" value="ECO:0007669"/>
    <property type="project" value="UniProtKB-SubCell"/>
</dbReference>
<feature type="transmembrane region" description="Helical" evidence="5">
    <location>
        <begin position="333"/>
        <end position="352"/>
    </location>
</feature>
<dbReference type="AlphaFoldDB" id="A0AAW6Q857"/>
<keyword evidence="7" id="KW-0436">Ligase</keyword>
<comment type="caution">
    <text evidence="7">The sequence shown here is derived from an EMBL/GenBank/DDBJ whole genome shotgun (WGS) entry which is preliminary data.</text>
</comment>
<evidence type="ECO:0000313" key="8">
    <source>
        <dbReference type="Proteomes" id="UP001214976"/>
    </source>
</evidence>
<feature type="transmembrane region" description="Helical" evidence="5">
    <location>
        <begin position="33"/>
        <end position="52"/>
    </location>
</feature>
<dbReference type="RefSeq" id="WP_317476874.1">
    <property type="nucleotide sequence ID" value="NZ_JARQTW010000008.1"/>
</dbReference>
<keyword evidence="4 5" id="KW-0472">Membrane</keyword>
<evidence type="ECO:0000256" key="2">
    <source>
        <dbReference type="ARBA" id="ARBA00022692"/>
    </source>
</evidence>
<accession>A0AAW6Q857</accession>
<keyword evidence="3 5" id="KW-1133">Transmembrane helix</keyword>
<name>A0AAW6Q857_9PAST</name>
<dbReference type="PANTHER" id="PTHR37422:SF17">
    <property type="entry name" value="O-ANTIGEN LIGASE"/>
    <property type="match status" value="1"/>
</dbReference>
<dbReference type="GO" id="GO:0016874">
    <property type="term" value="F:ligase activity"/>
    <property type="evidence" value="ECO:0007669"/>
    <property type="project" value="UniProtKB-KW"/>
</dbReference>
<evidence type="ECO:0000256" key="4">
    <source>
        <dbReference type="ARBA" id="ARBA00023136"/>
    </source>
</evidence>
<comment type="subcellular location">
    <subcellularLocation>
        <location evidence="1">Membrane</location>
        <topology evidence="1">Multi-pass membrane protein</topology>
    </subcellularLocation>
</comment>
<dbReference type="Proteomes" id="UP001214976">
    <property type="component" value="Unassembled WGS sequence"/>
</dbReference>
<feature type="transmembrane region" description="Helical" evidence="5">
    <location>
        <begin position="364"/>
        <end position="381"/>
    </location>
</feature>
<feature type="transmembrane region" description="Helical" evidence="5">
    <location>
        <begin position="9"/>
        <end position="27"/>
    </location>
</feature>
<feature type="transmembrane region" description="Helical" evidence="5">
    <location>
        <begin position="177"/>
        <end position="195"/>
    </location>
</feature>
<dbReference type="InterPro" id="IPR007016">
    <property type="entry name" value="O-antigen_ligase-rel_domated"/>
</dbReference>
<keyword evidence="2 5" id="KW-0812">Transmembrane</keyword>